<dbReference type="InterPro" id="IPR027417">
    <property type="entry name" value="P-loop_NTPase"/>
</dbReference>
<evidence type="ECO:0000256" key="1">
    <source>
        <dbReference type="ARBA" id="ARBA00002982"/>
    </source>
</evidence>
<dbReference type="Pfam" id="PF00073">
    <property type="entry name" value="Rhv"/>
    <property type="match status" value="2"/>
</dbReference>
<evidence type="ECO:0000256" key="26">
    <source>
        <dbReference type="ARBA" id="ARBA00022870"/>
    </source>
</evidence>
<dbReference type="PROSITE" id="PS51218">
    <property type="entry name" value="SF3_HELICASE_2"/>
    <property type="match status" value="1"/>
</dbReference>
<dbReference type="GO" id="GO:0019062">
    <property type="term" value="P:virion attachment to host cell"/>
    <property type="evidence" value="ECO:0007669"/>
    <property type="project" value="UniProtKB-KW"/>
</dbReference>
<keyword evidence="17" id="KW-1143">T=pseudo3 icosahedral capsid protein</keyword>
<evidence type="ECO:0000256" key="30">
    <source>
        <dbReference type="ARBA" id="ARBA00023136"/>
    </source>
</evidence>
<dbReference type="CDD" id="cd00205">
    <property type="entry name" value="rhv_like"/>
    <property type="match status" value="2"/>
</dbReference>
<dbReference type="InterPro" id="IPR059138">
    <property type="entry name" value="Pico_VP1"/>
</dbReference>
<dbReference type="Pfam" id="PF22663">
    <property type="entry name" value="Rhv_5"/>
    <property type="match status" value="1"/>
</dbReference>
<dbReference type="InterPro" id="IPR029053">
    <property type="entry name" value="Viral_coat"/>
</dbReference>
<keyword evidence="12" id="KW-1048">Host nucleus</keyword>
<dbReference type="Gene3D" id="1.20.960.20">
    <property type="match status" value="1"/>
</dbReference>
<evidence type="ECO:0000256" key="29">
    <source>
        <dbReference type="ARBA" id="ARBA00023065"/>
    </source>
</evidence>
<dbReference type="InterPro" id="IPR043502">
    <property type="entry name" value="DNA/RNA_pol_sf"/>
</dbReference>
<dbReference type="GO" id="GO:0003968">
    <property type="term" value="F:RNA-directed RNA polymerase activity"/>
    <property type="evidence" value="ECO:0007669"/>
    <property type="project" value="UniProtKB-KW"/>
</dbReference>
<keyword evidence="15" id="KW-0808">Transferase</keyword>
<keyword evidence="28" id="KW-1182">Viral ion channel</keyword>
<feature type="domain" description="RdRp catalytic" evidence="39">
    <location>
        <begin position="1988"/>
        <end position="2106"/>
    </location>
</feature>
<keyword evidence="29" id="KW-0406">Ion transport</keyword>
<sequence length="2223" mass="246483">MGSGQSHHSHGNTNQSGNNGTVINNYYQQHYQNSIDLSGALSSSEVSGGDSFGSNGGGSGGASNVTNPDKEKGGGNDSMSHFTNLLSTVGVAATNALLADKQTEETTQLADRVVTLSSGNTAQNTQASVGLIRGYGRPDEGKPTSCVDDATEGVISVERGFTDRLTEWSTARKAYDFVAYPLPGRFRRGVFEKMIRQHYLTKNGYRVQVQCNASIFHAGCLYVGLVPEFVRAQFQHRLQDSPDWEDRAGFPFDPQQLTVFPHQLLNLRTNTTVDIEVPYVNVCPASSGKIHSPWTLLIVVLSPLQYAAGSSPVIDITATVVPTQFKAMGLRQYTAEGIVATDSSDRQQLCPEPTAETPGYVPGWKAPADYLGGEVDDFMQIARIPTYCSLNETETATTQDLPYFTVSNTLVEGPVLSADVTLSADLFAHTSLWGLGCMFSQYRGSIQLSFTFTGAAAARGKFLIAYVPPGEEPTTLEEAMLGTTLVWDIGLNSTVDFTIPFISATDYRYTHSLSQPTAVDVDGWVQVYQLTPITYPAGAPTTANVLVSASAGSDMCFRYPVDFLAILPQDTDDKQVTRNSESGNEVSTEAGQMIAASPAAQPNVGSHTNVRFLLDRFFYFDSVSGNLLACGHQRTEGSINLNLDPARRIRQLEDPTTTLEQLLCPITYYNSDLAIWVAKIENQIMADDIPKRISLQPAEAEGQPPLCQGPANRYNGCDSEIQNFAVVYTPPGTAPQGRPIGGDKRMVCQDSRAIITCDSDPPIQTTKTRVVEVRGYGNFHINGALGGGLNTVVWSKSDGSLNGVKFSVPYTSVLTAQPRVYNGYSSFQKQQNQFGAPPTPGYGNLSVYANSLASSFVVYLKLRGARLWCPRPFWTPIREVATSRMRFSAEDLLLLRGGDIESNPGPVFSKILDGASKAVNIGTALAKAYKQISKLSSFKFWKKIIKLICSLVGLASSAKNGDWVSFTAQAISLGLDGAPSVKSLFLKIARKFGLVKDAPNEPKPTGGRVKIPNLTEFSFSSMLPSFSKFKMPEFSNPFRKSKRPVEVSWPLSNPRSWSYRDGLSRDDDWGFNNPFYEGPDSDDSSDEFEPEDLGTVNGWFNVIKNTHWLFTQIANALDWLKKKICPKKDEKSELLEIYERNFSNLARPLSCNRDFFKKQYIRCLSAGLHRVADHWYDCYKKCNLSARPEPVCLVLRGKPGQGKSVSASLIAKAVSAICTGEVSVWSLPVDSDHFDGYANQHTVIIDDLGQNPDGADYRNFCQMVSSTPFLPPMASLSDKGIAFTSPFIIVTTNKPDGFVPVTISTPDALSRRFTFQYTVAAVDGFKVRGGYLDYQKAVEPTLDFPDIPIFTKDCPLLNGMGLSFTPNSPGQATKRLPSTSLYGVVREVVEELKRRENLERGVSELVPEDDSDSESEFDTDDEADELATRLYNLVTKRQRRLFPRVWERFKANLRDANKWRRFGNDAIIGFGAIAMLLTAFYAAYSLYRAKGFWDDLDQQFETAPESPYNGGNPRRREKTMRLRAEDGGVLEVLMDNAVPVQLTRELPDGRERVSSFTGYLLRGRCLMVPNHSFSKDWVRMHVCGFMFHRDEITSVAFTIGGMESDAMMVHLPKRFPAAKDRTNLLSDFTPPRGAELLVMVNNEVRKRNLISGTMIGKRESVPITNNRLFPSVISYSCHTENGFCCAPVVAKERGRYVIVAFHCAGNGSTGFASVIPKRFLLEACDALEKQTTPTHDTVERVDLEQPDTSSAMEAEHITSMRTADKASYIPRRSNLRPSPVYDGHPSHEPAVLSSYDDRLEDPANFEKNLLAKNDAMPQPCDESLRPWLERAAKDYAAKLFSVVGKDNELLDLRTAIEGLDHLEALDMHTSPGLPYTDYGARRVDLFGEDGEPHPEVLGRIKRFLDGDYSEHVFQSFLKDELRPIAKCNAGATRVVEVAAVDHVIVGRMLLGKFTNKLLINHGDQDRSAIGVNPDLDWTRYYYDFHKFRYVYDFDYKAFDSSHSKLVFQVVRDHVFNPENGFDARAQAYIDSLCFSTHRFGDVEYTTDGALPSGCSGTTVVNNMINNIIVRAALRMVYTDWDDSDIGVVAYGDDLLLGCNTKLDLTKLADAFKQLGYTVTPADKNGVFNPDSTIDSVTFLKRRFVRDSLYPYLIHPVMDAELLANLLKWQRAGEFQQKVISIAQLLMHSGEADYESVMEPVRYYAYVPTYDSLYDDWLNEFGFV</sequence>
<dbReference type="Gene3D" id="2.40.10.10">
    <property type="entry name" value="Trypsin-like serine proteases"/>
    <property type="match status" value="1"/>
</dbReference>
<keyword evidence="23" id="KW-0788">Thiol protease</keyword>
<comment type="function">
    <text evidence="35">Lies on the inner surface of the capsid shell. After binding to the host receptor, the capsid undergoes conformational changes. Capsid protein VP4 is released, capsid protein VP1 N-terminus is externalized, and together, they shape a pore in the host membrane through which the viral genome is translocated into the host cell cytoplasm. After genome has been released, the channel shrinks.</text>
</comment>
<feature type="region of interest" description="Disordered" evidence="38">
    <location>
        <begin position="1400"/>
        <end position="1421"/>
    </location>
</feature>
<dbReference type="SUPFAM" id="SSF50494">
    <property type="entry name" value="Trypsin-like serine proteases"/>
    <property type="match status" value="1"/>
</dbReference>
<feature type="compositionally biased region" description="Gly residues" evidence="38">
    <location>
        <begin position="50"/>
        <end position="61"/>
    </location>
</feature>
<dbReference type="InterPro" id="IPR015031">
    <property type="entry name" value="Capsid_VP4_Picornavir"/>
</dbReference>
<dbReference type="GO" id="GO:0046718">
    <property type="term" value="P:symbiont entry into host cell"/>
    <property type="evidence" value="ECO:0007669"/>
    <property type="project" value="UniProtKB-KW"/>
</dbReference>
<dbReference type="GO" id="GO:0044162">
    <property type="term" value="C:host cell cytoplasmic vesicle membrane"/>
    <property type="evidence" value="ECO:0007669"/>
    <property type="project" value="UniProtKB-SubCell"/>
</dbReference>
<evidence type="ECO:0000256" key="10">
    <source>
        <dbReference type="ARBA" id="ARBA00022553"/>
    </source>
</evidence>
<evidence type="ECO:0000256" key="7">
    <source>
        <dbReference type="ARBA" id="ARBA00022484"/>
    </source>
</evidence>
<evidence type="ECO:0000256" key="12">
    <source>
        <dbReference type="ARBA" id="ARBA00022562"/>
    </source>
</evidence>
<evidence type="ECO:0000259" key="39">
    <source>
        <dbReference type="PROSITE" id="PS50507"/>
    </source>
</evidence>
<reference evidence="42 43" key="1">
    <citation type="submission" date="2014-09" db="EMBL/GenBank/DDBJ databases">
        <title>New picornavirus in cattle.</title>
        <authorList>
            <person name="Tokarz R."/>
            <person name="Lipkin W.I."/>
        </authorList>
    </citation>
    <scope>NUCLEOTIDE SEQUENCE [LARGE SCALE GENOMIC DNA]</scope>
    <source>
        <strain evidence="42">TCH6</strain>
    </source>
</reference>
<evidence type="ECO:0000256" key="24">
    <source>
        <dbReference type="ARBA" id="ARBA00022840"/>
    </source>
</evidence>
<feature type="region of interest" description="Disordered" evidence="38">
    <location>
        <begin position="40"/>
        <end position="81"/>
    </location>
</feature>
<evidence type="ECO:0000256" key="15">
    <source>
        <dbReference type="ARBA" id="ARBA00022679"/>
    </source>
</evidence>
<keyword evidence="32" id="KW-0449">Lipoprotein</keyword>
<dbReference type="GO" id="GO:0039618">
    <property type="term" value="C:T=pseudo3 icosahedral viral capsid"/>
    <property type="evidence" value="ECO:0007669"/>
    <property type="project" value="UniProtKB-KW"/>
</dbReference>
<evidence type="ECO:0000256" key="14">
    <source>
        <dbReference type="ARBA" id="ARBA00022670"/>
    </source>
</evidence>
<dbReference type="GO" id="GO:0003724">
    <property type="term" value="F:RNA helicase activity"/>
    <property type="evidence" value="ECO:0007669"/>
    <property type="project" value="InterPro"/>
</dbReference>
<evidence type="ECO:0000256" key="18">
    <source>
        <dbReference type="ARBA" id="ARBA00022707"/>
    </source>
</evidence>
<dbReference type="SUPFAM" id="SSF88633">
    <property type="entry name" value="Positive stranded ssRNA viruses"/>
    <property type="match status" value="2"/>
</dbReference>
<dbReference type="SUPFAM" id="SSF56672">
    <property type="entry name" value="DNA/RNA polymerases"/>
    <property type="match status" value="1"/>
</dbReference>
<keyword evidence="13" id="KW-0945">Host-virus interaction</keyword>
<dbReference type="GO" id="GO:0039694">
    <property type="term" value="P:viral RNA genome replication"/>
    <property type="evidence" value="ECO:0007669"/>
    <property type="project" value="InterPro"/>
</dbReference>
<keyword evidence="9" id="KW-0191">Covalent protein-RNA linkage</keyword>
<name>A0A0B4WUQ1_9PICO</name>
<keyword evidence="27" id="KW-0693">Viral RNA replication</keyword>
<evidence type="ECO:0000256" key="28">
    <source>
        <dbReference type="ARBA" id="ARBA00023039"/>
    </source>
</evidence>
<evidence type="ECO:0000313" key="43">
    <source>
        <dbReference type="Proteomes" id="UP000202143"/>
    </source>
</evidence>
<evidence type="ECO:0000256" key="22">
    <source>
        <dbReference type="ARBA" id="ARBA00022806"/>
    </source>
</evidence>
<dbReference type="GO" id="GO:0034220">
    <property type="term" value="P:monoatomic ion transmembrane transport"/>
    <property type="evidence" value="ECO:0007669"/>
    <property type="project" value="UniProtKB-KW"/>
</dbReference>
<keyword evidence="16" id="KW-0548">Nucleotidyltransferase</keyword>
<dbReference type="Proteomes" id="UP000202143">
    <property type="component" value="Segment"/>
</dbReference>
<keyword evidence="14" id="KW-0645">Protease</keyword>
<dbReference type="InterPro" id="IPR000605">
    <property type="entry name" value="Helicase_SF3_ssDNA/RNA_vir"/>
</dbReference>
<evidence type="ECO:0000256" key="20">
    <source>
        <dbReference type="ARBA" id="ARBA00022801"/>
    </source>
</evidence>
<dbReference type="InterPro" id="IPR000199">
    <property type="entry name" value="Peptidase_C3A/C3B_picornavir"/>
</dbReference>
<evidence type="ECO:0000256" key="33">
    <source>
        <dbReference type="ARBA" id="ARBA00023296"/>
    </source>
</evidence>
<evidence type="ECO:0000256" key="34">
    <source>
        <dbReference type="ARBA" id="ARBA00023303"/>
    </source>
</evidence>
<evidence type="ECO:0000256" key="9">
    <source>
        <dbReference type="ARBA" id="ARBA00022520"/>
    </source>
</evidence>
<keyword evidence="10" id="KW-0597">Phosphoprotein</keyword>
<protein>
    <recommendedName>
        <fullName evidence="5">Genome polyprotein</fullName>
    </recommendedName>
</protein>
<dbReference type="InterPro" id="IPR043504">
    <property type="entry name" value="Peptidase_S1_PA_chymotrypsin"/>
</dbReference>
<comment type="subcellular location">
    <subcellularLocation>
        <location evidence="2">Host cytoplasmic vesicle membrane</location>
        <topology evidence="2">Peripheral membrane protein</topology>
        <orientation evidence="2">Cytoplasmic side</orientation>
    </subcellularLocation>
    <subcellularLocation>
        <location evidence="3">Host nucleus</location>
        <location evidence="3">Host nucleolus</location>
    </subcellularLocation>
    <subcellularLocation>
        <location evidence="4">Virion</location>
    </subcellularLocation>
</comment>
<evidence type="ECO:0000256" key="13">
    <source>
        <dbReference type="ARBA" id="ARBA00022581"/>
    </source>
</evidence>
<dbReference type="Gene3D" id="4.10.90.10">
    <property type="entry name" value="Capsid protein VP4 superfamily, Picornavirus"/>
    <property type="match status" value="1"/>
</dbReference>
<evidence type="ECO:0000259" key="41">
    <source>
        <dbReference type="PROSITE" id="PS51874"/>
    </source>
</evidence>
<dbReference type="GO" id="GO:0005198">
    <property type="term" value="F:structural molecule activity"/>
    <property type="evidence" value="ECO:0007669"/>
    <property type="project" value="InterPro"/>
</dbReference>
<evidence type="ECO:0000256" key="23">
    <source>
        <dbReference type="ARBA" id="ARBA00022807"/>
    </source>
</evidence>
<dbReference type="InterPro" id="IPR001676">
    <property type="entry name" value="Picornavirus_capsid"/>
</dbReference>
<dbReference type="InterPro" id="IPR037080">
    <property type="entry name" value="Capsid_VP4_sf_Picornavirus"/>
</dbReference>
<dbReference type="GO" id="GO:0015267">
    <property type="term" value="F:channel activity"/>
    <property type="evidence" value="ECO:0007669"/>
    <property type="project" value="UniProtKB-KW"/>
</dbReference>
<keyword evidence="24" id="KW-0067">ATP-binding</keyword>
<comment type="function">
    <text evidence="1">VP0 precursor is a component of immature procapsids.</text>
</comment>
<comment type="function">
    <text evidence="36">Replicates the genomic and antigenomic RNAs by recognizing replications specific signals. Performs VPg uridylylation.</text>
</comment>
<dbReference type="PROSITE" id="PS51874">
    <property type="entry name" value="PCV_3C_PRO"/>
    <property type="match status" value="1"/>
</dbReference>
<keyword evidence="6" id="KW-0813">Transport</keyword>
<dbReference type="InterPro" id="IPR043128">
    <property type="entry name" value="Rev_trsase/Diguanyl_cyclase"/>
</dbReference>
<evidence type="ECO:0000256" key="27">
    <source>
        <dbReference type="ARBA" id="ARBA00022953"/>
    </source>
</evidence>
<evidence type="ECO:0000256" key="16">
    <source>
        <dbReference type="ARBA" id="ARBA00022695"/>
    </source>
</evidence>
<evidence type="ECO:0000256" key="8">
    <source>
        <dbReference type="ARBA" id="ARBA00022488"/>
    </source>
</evidence>
<evidence type="ECO:0000256" key="3">
    <source>
        <dbReference type="ARBA" id="ARBA00004307"/>
    </source>
</evidence>
<dbReference type="Pfam" id="PF00548">
    <property type="entry name" value="Peptidase_C3"/>
    <property type="match status" value="1"/>
</dbReference>
<dbReference type="PROSITE" id="PS50507">
    <property type="entry name" value="RDRP_SSRNA_POS"/>
    <property type="match status" value="1"/>
</dbReference>
<evidence type="ECO:0000256" key="35">
    <source>
        <dbReference type="ARBA" id="ARBA00033716"/>
    </source>
</evidence>
<dbReference type="GO" id="GO:0005524">
    <property type="term" value="F:ATP binding"/>
    <property type="evidence" value="ECO:0007669"/>
    <property type="project" value="UniProtKB-KW"/>
</dbReference>
<dbReference type="EMBL" id="KM589358">
    <property type="protein sequence ID" value="AJD39294.1"/>
    <property type="molecule type" value="Genomic_RNA"/>
</dbReference>
<keyword evidence="31" id="KW-1035">Host cytoplasm</keyword>
<dbReference type="GO" id="GO:0006351">
    <property type="term" value="P:DNA-templated transcription"/>
    <property type="evidence" value="ECO:0007669"/>
    <property type="project" value="InterPro"/>
</dbReference>
<comment type="catalytic activity">
    <reaction evidence="37">
        <text>ATP + H2O = ADP + phosphate + H(+)</text>
        <dbReference type="Rhea" id="RHEA:13065"/>
        <dbReference type="ChEBI" id="CHEBI:15377"/>
        <dbReference type="ChEBI" id="CHEBI:15378"/>
        <dbReference type="ChEBI" id="CHEBI:30616"/>
        <dbReference type="ChEBI" id="CHEBI:43474"/>
        <dbReference type="ChEBI" id="CHEBI:456216"/>
        <dbReference type="EC" id="3.6.4.13"/>
    </reaction>
</comment>
<evidence type="ECO:0000256" key="2">
    <source>
        <dbReference type="ARBA" id="ARBA00004295"/>
    </source>
</evidence>
<dbReference type="InterPro" id="IPR007094">
    <property type="entry name" value="RNA-dir_pol_PSvirus"/>
</dbReference>
<dbReference type="SUPFAM" id="SSF52540">
    <property type="entry name" value="P-loop containing nucleoside triphosphate hydrolases"/>
    <property type="match status" value="1"/>
</dbReference>
<feature type="compositionally biased region" description="Acidic residues" evidence="38">
    <location>
        <begin position="1406"/>
        <end position="1421"/>
    </location>
</feature>
<keyword evidence="22" id="KW-0347">Helicase</keyword>
<evidence type="ECO:0000256" key="37">
    <source>
        <dbReference type="ARBA" id="ARBA00047984"/>
    </source>
</evidence>
<keyword evidence="19" id="KW-0547">Nucleotide-binding</keyword>
<dbReference type="Gene3D" id="3.30.70.270">
    <property type="match status" value="2"/>
</dbReference>
<dbReference type="Pfam" id="PF00910">
    <property type="entry name" value="RNA_helicase"/>
    <property type="match status" value="1"/>
</dbReference>
<evidence type="ECO:0000256" key="31">
    <source>
        <dbReference type="ARBA" id="ARBA00023200"/>
    </source>
</evidence>
<dbReference type="PRINTS" id="PR00918">
    <property type="entry name" value="CALICVIRUSNS"/>
</dbReference>
<feature type="region of interest" description="Disordered" evidence="38">
    <location>
        <begin position="1"/>
        <end position="22"/>
    </location>
</feature>
<dbReference type="InterPro" id="IPR009003">
    <property type="entry name" value="Peptidase_S1_PA"/>
</dbReference>
<dbReference type="GO" id="GO:0042025">
    <property type="term" value="C:host cell nucleus"/>
    <property type="evidence" value="ECO:0007669"/>
    <property type="project" value="UniProtKB-SubCell"/>
</dbReference>
<keyword evidence="20" id="KW-0378">Hydrolase</keyword>
<dbReference type="Pfam" id="PF08935">
    <property type="entry name" value="VP4_2"/>
    <property type="match status" value="1"/>
</dbReference>
<keyword evidence="25" id="KW-0946">Virion</keyword>
<dbReference type="GO" id="GO:0003723">
    <property type="term" value="F:RNA binding"/>
    <property type="evidence" value="ECO:0007669"/>
    <property type="project" value="InterPro"/>
</dbReference>
<keyword evidence="11" id="KW-0167">Capsid protein</keyword>
<keyword evidence="8" id="KW-1036">Host cytoplasmic vesicle</keyword>
<evidence type="ECO:0000256" key="17">
    <source>
        <dbReference type="ARBA" id="ARBA00022706"/>
    </source>
</evidence>
<dbReference type="InterPro" id="IPR014759">
    <property type="entry name" value="Helicase_SF3_ssRNA_vir"/>
</dbReference>
<evidence type="ECO:0000256" key="5">
    <source>
        <dbReference type="ARBA" id="ARBA00020107"/>
    </source>
</evidence>
<proteinExistence type="predicted"/>
<keyword evidence="33" id="KW-1160">Virus entry into host cell</keyword>
<dbReference type="Pfam" id="PF00680">
    <property type="entry name" value="RdRP_1"/>
    <property type="match status" value="1"/>
</dbReference>
<evidence type="ECO:0000256" key="21">
    <source>
        <dbReference type="ARBA" id="ARBA00022804"/>
    </source>
</evidence>
<evidence type="ECO:0000256" key="25">
    <source>
        <dbReference type="ARBA" id="ARBA00022844"/>
    </source>
</evidence>
<evidence type="ECO:0000256" key="4">
    <source>
        <dbReference type="ARBA" id="ARBA00004328"/>
    </source>
</evidence>
<dbReference type="InterPro" id="IPR001205">
    <property type="entry name" value="RNA-dir_pol_C"/>
</dbReference>
<keyword evidence="18" id="KW-0519">Myristate</keyword>
<accession>A0A0B4WUQ1</accession>
<dbReference type="CDD" id="cd23193">
    <property type="entry name" value="ps-ssRNA_Picornaviridae"/>
    <property type="match status" value="1"/>
</dbReference>
<keyword evidence="7" id="KW-0696">RNA-directed RNA polymerase</keyword>
<dbReference type="GO" id="GO:0006508">
    <property type="term" value="P:proteolysis"/>
    <property type="evidence" value="ECO:0007669"/>
    <property type="project" value="UniProtKB-KW"/>
</dbReference>
<keyword evidence="43" id="KW-1185">Reference proteome</keyword>
<evidence type="ECO:0000256" key="6">
    <source>
        <dbReference type="ARBA" id="ARBA00022448"/>
    </source>
</evidence>
<evidence type="ECO:0000256" key="36">
    <source>
        <dbReference type="ARBA" id="ARBA00045446"/>
    </source>
</evidence>
<feature type="domain" description="SF3 helicase" evidence="40">
    <location>
        <begin position="1169"/>
        <end position="1334"/>
    </location>
</feature>
<keyword evidence="34" id="KW-0407">Ion channel</keyword>
<evidence type="ECO:0000256" key="19">
    <source>
        <dbReference type="ARBA" id="ARBA00022741"/>
    </source>
</evidence>
<keyword evidence="21" id="KW-1161">Viral attachment to host cell</keyword>
<evidence type="ECO:0000256" key="38">
    <source>
        <dbReference type="SAM" id="MobiDB-lite"/>
    </source>
</evidence>
<keyword evidence="26" id="KW-1043">Host membrane</keyword>
<evidence type="ECO:0000256" key="32">
    <source>
        <dbReference type="ARBA" id="ARBA00023288"/>
    </source>
</evidence>
<dbReference type="InterPro" id="IPR044067">
    <property type="entry name" value="PCV_3C_PRO"/>
</dbReference>
<evidence type="ECO:0000313" key="42">
    <source>
        <dbReference type="EMBL" id="AJD39294.1"/>
    </source>
</evidence>
<dbReference type="InterPro" id="IPR033703">
    <property type="entry name" value="Rhv-like"/>
</dbReference>
<feature type="domain" description="Peptidase C3" evidence="41">
    <location>
        <begin position="1522"/>
        <end position="1720"/>
    </location>
</feature>
<keyword evidence="30" id="KW-0472">Membrane</keyword>
<evidence type="ECO:0000259" key="40">
    <source>
        <dbReference type="PROSITE" id="PS51218"/>
    </source>
</evidence>
<dbReference type="GO" id="GO:0004197">
    <property type="term" value="F:cysteine-type endopeptidase activity"/>
    <property type="evidence" value="ECO:0007669"/>
    <property type="project" value="InterPro"/>
</dbReference>
<dbReference type="InterPro" id="IPR004004">
    <property type="entry name" value="Helic/Pol/Pept_Calicivir-typ"/>
</dbReference>
<organism evidence="42 43">
    <name type="scientific">Bopivirus A</name>
    <dbReference type="NCBI Taxonomy" id="2169775"/>
    <lineage>
        <taxon>Viruses</taxon>
        <taxon>Riboviria</taxon>
        <taxon>Orthornavirae</taxon>
        <taxon>Pisuviricota</taxon>
        <taxon>Pisoniviricetes</taxon>
        <taxon>Picornavirales</taxon>
        <taxon>Picornaviridae</taxon>
        <taxon>Caphthovirinae</taxon>
        <taxon>Bopivirus</taxon>
        <taxon>Bopivirus abovi</taxon>
    </lineage>
</organism>
<evidence type="ECO:0000256" key="11">
    <source>
        <dbReference type="ARBA" id="ARBA00022561"/>
    </source>
</evidence>
<dbReference type="Gene3D" id="2.60.120.20">
    <property type="match status" value="3"/>
</dbReference>